<dbReference type="PROSITE" id="PS51352">
    <property type="entry name" value="THIOREDOXIN_2"/>
    <property type="match status" value="1"/>
</dbReference>
<accession>A0A7M1S1I1</accession>
<dbReference type="KEGG" id="sinu:IMZ28_07465"/>
<feature type="domain" description="Thioredoxin" evidence="1">
    <location>
        <begin position="31"/>
        <end position="162"/>
    </location>
</feature>
<dbReference type="InterPro" id="IPR000866">
    <property type="entry name" value="AhpC/TSA"/>
</dbReference>
<dbReference type="InterPro" id="IPR050553">
    <property type="entry name" value="Thioredoxin_ResA/DsbE_sf"/>
</dbReference>
<organism evidence="2 3">
    <name type="scientific">Sulfurovum indicum</name>
    <dbReference type="NCBI Taxonomy" id="2779528"/>
    <lineage>
        <taxon>Bacteria</taxon>
        <taxon>Pseudomonadati</taxon>
        <taxon>Campylobacterota</taxon>
        <taxon>Epsilonproteobacteria</taxon>
        <taxon>Campylobacterales</taxon>
        <taxon>Sulfurovaceae</taxon>
        <taxon>Sulfurovum</taxon>
    </lineage>
</organism>
<dbReference type="Gene3D" id="3.40.30.10">
    <property type="entry name" value="Glutaredoxin"/>
    <property type="match status" value="1"/>
</dbReference>
<proteinExistence type="predicted"/>
<dbReference type="SUPFAM" id="SSF52833">
    <property type="entry name" value="Thioredoxin-like"/>
    <property type="match status" value="1"/>
</dbReference>
<dbReference type="GO" id="GO:0016209">
    <property type="term" value="F:antioxidant activity"/>
    <property type="evidence" value="ECO:0007669"/>
    <property type="project" value="InterPro"/>
</dbReference>
<evidence type="ECO:0000259" key="1">
    <source>
        <dbReference type="PROSITE" id="PS51352"/>
    </source>
</evidence>
<dbReference type="Proteomes" id="UP000595074">
    <property type="component" value="Chromosome"/>
</dbReference>
<name>A0A7M1S1I1_9BACT</name>
<dbReference type="PANTHER" id="PTHR42852:SF17">
    <property type="entry name" value="THIOREDOXIN-LIKE PROTEIN HI_1115"/>
    <property type="match status" value="1"/>
</dbReference>
<gene>
    <name evidence="2" type="ORF">IMZ28_07465</name>
</gene>
<dbReference type="RefSeq" id="WP_197547960.1">
    <property type="nucleotide sequence ID" value="NZ_CP063164.1"/>
</dbReference>
<dbReference type="CDD" id="cd03011">
    <property type="entry name" value="TlpA_like_ScsD_MtbDsbE"/>
    <property type="match status" value="1"/>
</dbReference>
<reference evidence="2 3" key="1">
    <citation type="submission" date="2020-10" db="EMBL/GenBank/DDBJ databases">
        <title>The genome of sulfurovum sp.</title>
        <authorList>
            <person name="Xie S."/>
            <person name="Shao Z."/>
            <person name="Jiang L."/>
        </authorList>
    </citation>
    <scope>NUCLEOTIDE SEQUENCE [LARGE SCALE GENOMIC DNA]</scope>
    <source>
        <strain evidence="2 3">ST-419</strain>
    </source>
</reference>
<protein>
    <submittedName>
        <fullName evidence="2">Protein disulfide oxidoreductase</fullName>
    </submittedName>
</protein>
<dbReference type="Pfam" id="PF00578">
    <property type="entry name" value="AhpC-TSA"/>
    <property type="match status" value="1"/>
</dbReference>
<dbReference type="InterPro" id="IPR036249">
    <property type="entry name" value="Thioredoxin-like_sf"/>
</dbReference>
<dbReference type="AlphaFoldDB" id="A0A7M1S1I1"/>
<dbReference type="GO" id="GO:0016491">
    <property type="term" value="F:oxidoreductase activity"/>
    <property type="evidence" value="ECO:0007669"/>
    <property type="project" value="InterPro"/>
</dbReference>
<dbReference type="EMBL" id="CP063164">
    <property type="protein sequence ID" value="QOR61287.1"/>
    <property type="molecule type" value="Genomic_DNA"/>
</dbReference>
<dbReference type="InterPro" id="IPR013766">
    <property type="entry name" value="Thioredoxin_domain"/>
</dbReference>
<evidence type="ECO:0000313" key="2">
    <source>
        <dbReference type="EMBL" id="QOR61287.1"/>
    </source>
</evidence>
<evidence type="ECO:0000313" key="3">
    <source>
        <dbReference type="Proteomes" id="UP000595074"/>
    </source>
</evidence>
<sequence>MKLKKIFREIAIGMTVLFILSNIISYLRKPDLSSEQLPPVTVTLLDGSLYTLKRGKPVLLHFWATWCRVCQIEASNIETLSKEYEVLTVAVNSGENAAVNAYMEKNGLHFRVLNDENGSWAKQFHIRVFPTTFIYDAEGKLRFAEVGYTTTAGLLGRLKLIE</sequence>
<dbReference type="PANTHER" id="PTHR42852">
    <property type="entry name" value="THIOL:DISULFIDE INTERCHANGE PROTEIN DSBE"/>
    <property type="match status" value="1"/>
</dbReference>
<keyword evidence="3" id="KW-1185">Reference proteome</keyword>